<reference evidence="2" key="1">
    <citation type="journal article" date="2024" name="Proc. Natl. Acad. Sci. U.S.A.">
        <title>Extraordinary preservation of gene collinearity over three hundred million years revealed in homosporous lycophytes.</title>
        <authorList>
            <person name="Li C."/>
            <person name="Wickell D."/>
            <person name="Kuo L.Y."/>
            <person name="Chen X."/>
            <person name="Nie B."/>
            <person name="Liao X."/>
            <person name="Peng D."/>
            <person name="Ji J."/>
            <person name="Jenkins J."/>
            <person name="Williams M."/>
            <person name="Shu S."/>
            <person name="Plott C."/>
            <person name="Barry K."/>
            <person name="Rajasekar S."/>
            <person name="Grimwood J."/>
            <person name="Han X."/>
            <person name="Sun S."/>
            <person name="Hou Z."/>
            <person name="He W."/>
            <person name="Dai G."/>
            <person name="Sun C."/>
            <person name="Schmutz J."/>
            <person name="Leebens-Mack J.H."/>
            <person name="Li F.W."/>
            <person name="Wang L."/>
        </authorList>
    </citation>
    <scope>NUCLEOTIDE SEQUENCE [LARGE SCALE GENOMIC DNA]</scope>
    <source>
        <strain evidence="2">cv. PW_Plant_1</strain>
    </source>
</reference>
<comment type="caution">
    <text evidence="1">The sequence shown here is derived from an EMBL/GenBank/DDBJ whole genome shotgun (WGS) entry which is preliminary data.</text>
</comment>
<keyword evidence="2" id="KW-1185">Reference proteome</keyword>
<name>A0ACC2C277_DIPCM</name>
<proteinExistence type="predicted"/>
<sequence length="1274" mass="146080">MDKSHVSSVNSADKDDQTARKLELMKYLRDLSPGSKNLMVKYFAMKEEKSYPLLGEYLNVGLAFAALGLLIRRENEKNVESGVQLKPTLQRIALETILRRAMSKLQFLAFKAQFMQEKAMEKSSSDAIGKKVEEWQSEKNKLLQQVSEAKADVAEMKKRRAEDAKANAKVVTIFATQEHGWKIERNKLIQEIELCKKQMDILQRQLEDRTPEARSVCKNCKKRHNCIVNLKEQLGEKELEVLATIEEAKVEQIEKNELVHKLALAEVVTADLRERLEKEVKEHESDFHKYQELIIELRTKQQQVEKELEDTLGIFEASDVNISEILNQKSKYERLVEEYAKELEASNEKMAGMMAEKSKQEALIDASNEKMAEMMAEKSKQEALIEVSNEKMAEVMAEKIKQEALVEEANEKMAEMMVEKSKQEALVAEYQPKFVKLQNDIVEKDKVIFGMLNRPSAERDEQHEIIQELTQLKVQLRQTQTEKERWKRIATEWGYMNNQIELVKPIHSLECRDAPEEDKLAEMQRLHDNQVTGVHHMYKARMQELETQLRTYHEQLLQKDNDMLLQITKHEASFSEDDEIAMNNISSAKTGLSNEFAVEYIESQTATRPMQLSVAKDLLIHSMLTEHDRDAELEKWKTLYMESKSAVELLQMKNEESVTLAENATFEDWVKTVKARQAAQLAERHCHEIDSFARQMRARDERLEAFRLQLLKMDKELNERKAEVESMKSMLNHTLEEKVKPDASLQERTEEFEECKGDVKLMKTSGSHKTEPGYPSHPDEKEQEGTSTKSNVANKGLKQKEPQPDGNIVQALSEQKSVSSAFTEAKSIQVPKRTDISLRAKAFARTFQKQETLKIQLKDISVYEQDYGLGTAIVHLTAERNPAELQPDRQLRKTTDLLLSDEEKCCTSERSFTNMSPALLFSSRECLEDQSTNRNHHEQQQSEISFDSLNPSESDSADSSPSFQGKNRKCGAECKATICGFLSRLRPTEDHSALGSATMQTMTNKGMKMELARNTDDGLTSSTVQNKHSSEDLDASSSDAGHTVGSTDTSQQSESIHERATETVFKLAKNMHKIEIQLGYFEKQLKLKTYLMKGSTELEDGGELHIAQFKRSLLRIIPALRKQSRRYQALLGMIGRLCTRVNLNDSLELYSLPYSEAFPSILRLSLRETLNLQKHVNLAGQYLAMIHPQISEEVYAASEEPEKTRVSIQKHLENVSACFKDVQKGLETKVSELIANFEQASAHERRFELCYRKSWLLQSRRRSQEILTTLLPQD</sequence>
<dbReference type="Proteomes" id="UP001162992">
    <property type="component" value="Chromosome 12"/>
</dbReference>
<accession>A0ACC2C277</accession>
<organism evidence="1 2">
    <name type="scientific">Diphasiastrum complanatum</name>
    <name type="common">Issler's clubmoss</name>
    <name type="synonym">Lycopodium complanatum</name>
    <dbReference type="NCBI Taxonomy" id="34168"/>
    <lineage>
        <taxon>Eukaryota</taxon>
        <taxon>Viridiplantae</taxon>
        <taxon>Streptophyta</taxon>
        <taxon>Embryophyta</taxon>
        <taxon>Tracheophyta</taxon>
        <taxon>Lycopodiopsida</taxon>
        <taxon>Lycopodiales</taxon>
        <taxon>Lycopodiaceae</taxon>
        <taxon>Lycopodioideae</taxon>
        <taxon>Diphasiastrum</taxon>
    </lineage>
</organism>
<dbReference type="EMBL" id="CM055103">
    <property type="protein sequence ID" value="KAJ7536156.1"/>
    <property type="molecule type" value="Genomic_DNA"/>
</dbReference>
<gene>
    <name evidence="1" type="ORF">O6H91_12G058300</name>
</gene>
<protein>
    <submittedName>
        <fullName evidence="1">Uncharacterized protein</fullName>
    </submittedName>
</protein>
<evidence type="ECO:0000313" key="1">
    <source>
        <dbReference type="EMBL" id="KAJ7536156.1"/>
    </source>
</evidence>
<evidence type="ECO:0000313" key="2">
    <source>
        <dbReference type="Proteomes" id="UP001162992"/>
    </source>
</evidence>